<keyword evidence="3" id="KW-1185">Reference proteome</keyword>
<proteinExistence type="predicted"/>
<dbReference type="EMBL" id="JBHRVD010000001">
    <property type="protein sequence ID" value="MFC3321335.1"/>
    <property type="molecule type" value="Genomic_DNA"/>
</dbReference>
<comment type="caution">
    <text evidence="2">The sequence shown here is derived from an EMBL/GenBank/DDBJ whole genome shotgun (WGS) entry which is preliminary data.</text>
</comment>
<dbReference type="Gene3D" id="3.10.450.50">
    <property type="match status" value="1"/>
</dbReference>
<gene>
    <name evidence="2" type="ORF">ACFOJ9_06010</name>
</gene>
<reference evidence="3" key="1">
    <citation type="journal article" date="2019" name="Int. J. Syst. Evol. Microbiol.">
        <title>The Global Catalogue of Microorganisms (GCM) 10K type strain sequencing project: providing services to taxonomists for standard genome sequencing and annotation.</title>
        <authorList>
            <consortium name="The Broad Institute Genomics Platform"/>
            <consortium name="The Broad Institute Genome Sequencing Center for Infectious Disease"/>
            <person name="Wu L."/>
            <person name="Ma J."/>
        </authorList>
    </citation>
    <scope>NUCLEOTIDE SEQUENCE [LARGE SCALE GENOMIC DNA]</scope>
    <source>
        <strain evidence="3">ICMP 19515</strain>
    </source>
</reference>
<dbReference type="SUPFAM" id="SSF54427">
    <property type="entry name" value="NTF2-like"/>
    <property type="match status" value="1"/>
</dbReference>
<evidence type="ECO:0000313" key="3">
    <source>
        <dbReference type="Proteomes" id="UP001595648"/>
    </source>
</evidence>
<dbReference type="InterPro" id="IPR037401">
    <property type="entry name" value="SnoaL-like"/>
</dbReference>
<dbReference type="InterPro" id="IPR032710">
    <property type="entry name" value="NTF2-like_dom_sf"/>
</dbReference>
<accession>A0ABV7MHY0</accession>
<dbReference type="Pfam" id="PF12680">
    <property type="entry name" value="SnoaL_2"/>
    <property type="match status" value="1"/>
</dbReference>
<evidence type="ECO:0000259" key="1">
    <source>
        <dbReference type="Pfam" id="PF12680"/>
    </source>
</evidence>
<dbReference type="Proteomes" id="UP001595648">
    <property type="component" value="Unassembled WGS sequence"/>
</dbReference>
<name>A0ABV7MHY0_9HYPH</name>
<dbReference type="RefSeq" id="WP_378977618.1">
    <property type="nucleotide sequence ID" value="NZ_JBHRVD010000001.1"/>
</dbReference>
<evidence type="ECO:0000313" key="2">
    <source>
        <dbReference type="EMBL" id="MFC3321335.1"/>
    </source>
</evidence>
<sequence length="121" mass="13086">MNEPSAGKPAYDPQQLEPMLTASQHGGDVDGMVALFEEDAVIDCGAGRFLRGHEAIRDYYAGIVASGRKFAVGEQRPAPVCGDLALTSTSLPGGDVTSEIARRRSDNSWLWVIDRYSVAWD</sequence>
<organism evidence="2 3">
    <name type="scientific">Mesorhizobium cantuariense</name>
    <dbReference type="NCBI Taxonomy" id="1300275"/>
    <lineage>
        <taxon>Bacteria</taxon>
        <taxon>Pseudomonadati</taxon>
        <taxon>Pseudomonadota</taxon>
        <taxon>Alphaproteobacteria</taxon>
        <taxon>Hyphomicrobiales</taxon>
        <taxon>Phyllobacteriaceae</taxon>
        <taxon>Mesorhizobium</taxon>
    </lineage>
</organism>
<protein>
    <submittedName>
        <fullName evidence="2">YybH family protein</fullName>
    </submittedName>
</protein>
<feature type="domain" description="SnoaL-like" evidence="1">
    <location>
        <begin position="26"/>
        <end position="116"/>
    </location>
</feature>